<dbReference type="Gene3D" id="3.40.50.150">
    <property type="entry name" value="Vaccinia Virus protein VP39"/>
    <property type="match status" value="1"/>
</dbReference>
<dbReference type="RefSeq" id="WP_046511257.1">
    <property type="nucleotide sequence ID" value="NZ_LAYZ01000001.1"/>
</dbReference>
<gene>
    <name evidence="2" type="ORF">WN59_01060</name>
</gene>
<dbReference type="InterPro" id="IPR013217">
    <property type="entry name" value="Methyltransf_12"/>
</dbReference>
<sequence>MLKSEAAYRQFSRYYDELTYDMPYALWLDIIHQFKGGRRSLLDIGCGTGNLTGMLEYEDISAFDQSGYMVAQAREKGPEDIGYFTDDMRYFELDRTFDVICATVDVLNYCQDPEEVMKVFTQVKKHLSDDGVFIFDIHSAYKMENELNGVTYSDETEHITYIWHAIPGECPLSVIHDMTFFVRDEESGSMYRRFSETHAQRTYRHRDMIRMIDDAGLTLDFAFSDFDMDNAVTEVCDRVFYVVKKTL</sequence>
<keyword evidence="3" id="KW-1185">Reference proteome</keyword>
<dbReference type="Pfam" id="PF08242">
    <property type="entry name" value="Methyltransf_12"/>
    <property type="match status" value="1"/>
</dbReference>
<evidence type="ECO:0000313" key="3">
    <source>
        <dbReference type="Proteomes" id="UP000034287"/>
    </source>
</evidence>
<dbReference type="InterPro" id="IPR029063">
    <property type="entry name" value="SAM-dependent_MTases_sf"/>
</dbReference>
<dbReference type="SUPFAM" id="SSF53335">
    <property type="entry name" value="S-adenosyl-L-methionine-dependent methyltransferases"/>
    <property type="match status" value="1"/>
</dbReference>
<organism evidence="2 3">
    <name type="scientific">Salinicoccus sediminis</name>
    <dbReference type="NCBI Taxonomy" id="1432562"/>
    <lineage>
        <taxon>Bacteria</taxon>
        <taxon>Bacillati</taxon>
        <taxon>Bacillota</taxon>
        <taxon>Bacilli</taxon>
        <taxon>Bacillales</taxon>
        <taxon>Staphylococcaceae</taxon>
        <taxon>Salinicoccus</taxon>
    </lineage>
</organism>
<name>A0A0M2SP28_9STAP</name>
<protein>
    <recommendedName>
        <fullName evidence="1">Methyltransferase type 12 domain-containing protein</fullName>
    </recommendedName>
</protein>
<comment type="caution">
    <text evidence="2">The sequence shown here is derived from an EMBL/GenBank/DDBJ whole genome shotgun (WGS) entry which is preliminary data.</text>
</comment>
<proteinExistence type="predicted"/>
<feature type="domain" description="Methyltransferase type 12" evidence="1">
    <location>
        <begin position="42"/>
        <end position="133"/>
    </location>
</feature>
<reference evidence="2 3" key="1">
    <citation type="submission" date="2015-04" db="EMBL/GenBank/DDBJ databases">
        <title>Taxonomic description and genome sequence of Salinicoccus sediminis sp. nov., a novel hyper halotolerant bacterium isolated from marine sediment.</title>
        <authorList>
            <person name="Mathan Kumar R."/>
            <person name="Kaur G."/>
            <person name="Kumar N."/>
            <person name="Kumar A."/>
            <person name="Singh N.K."/>
            <person name="Kaur N."/>
            <person name="Mayilraj S."/>
        </authorList>
    </citation>
    <scope>NUCLEOTIDE SEQUENCE [LARGE SCALE GENOMIC DNA]</scope>
    <source>
        <strain evidence="2 3">SV-16</strain>
    </source>
</reference>
<evidence type="ECO:0000259" key="1">
    <source>
        <dbReference type="Pfam" id="PF08242"/>
    </source>
</evidence>
<accession>A0A0M2SP28</accession>
<dbReference type="PANTHER" id="PTHR43861">
    <property type="entry name" value="TRANS-ACONITATE 2-METHYLTRANSFERASE-RELATED"/>
    <property type="match status" value="1"/>
</dbReference>
<dbReference type="PATRIC" id="fig|1432562.3.peg.220"/>
<dbReference type="CDD" id="cd02440">
    <property type="entry name" value="AdoMet_MTases"/>
    <property type="match status" value="1"/>
</dbReference>
<dbReference type="EMBL" id="LAYZ01000001">
    <property type="protein sequence ID" value="KKK35451.1"/>
    <property type="molecule type" value="Genomic_DNA"/>
</dbReference>
<evidence type="ECO:0000313" key="2">
    <source>
        <dbReference type="EMBL" id="KKK35451.1"/>
    </source>
</evidence>
<dbReference type="STRING" id="1432562.WN59_01060"/>
<dbReference type="AlphaFoldDB" id="A0A0M2SP28"/>
<dbReference type="Proteomes" id="UP000034287">
    <property type="component" value="Unassembled WGS sequence"/>
</dbReference>
<dbReference type="Gene3D" id="2.20.25.110">
    <property type="entry name" value="S-adenosyl-L-methionine-dependent methyltransferases"/>
    <property type="match status" value="1"/>
</dbReference>